<keyword evidence="3" id="KW-0349">Heme</keyword>
<keyword evidence="5" id="KW-0560">Oxidoreductase</keyword>
<dbReference type="SUPFAM" id="SSF48264">
    <property type="entry name" value="Cytochrome P450"/>
    <property type="match status" value="1"/>
</dbReference>
<evidence type="ECO:0000256" key="3">
    <source>
        <dbReference type="ARBA" id="ARBA00022617"/>
    </source>
</evidence>
<reference evidence="8" key="1">
    <citation type="journal article" date="2019" name="Environ. Microbiol.">
        <title>Fungal ecological strategies reflected in gene transcription - a case study of two litter decomposers.</title>
        <authorList>
            <person name="Barbi F."/>
            <person name="Kohler A."/>
            <person name="Barry K."/>
            <person name="Baskaran P."/>
            <person name="Daum C."/>
            <person name="Fauchery L."/>
            <person name="Ihrmark K."/>
            <person name="Kuo A."/>
            <person name="LaButti K."/>
            <person name="Lipzen A."/>
            <person name="Morin E."/>
            <person name="Grigoriev I.V."/>
            <person name="Henrissat B."/>
            <person name="Lindahl B."/>
            <person name="Martin F."/>
        </authorList>
    </citation>
    <scope>NUCLEOTIDE SEQUENCE</scope>
    <source>
        <strain evidence="8">JB14</strain>
    </source>
</reference>
<name>A0A6A4H6J5_9AGAR</name>
<evidence type="ECO:0000313" key="8">
    <source>
        <dbReference type="EMBL" id="KAE9392964.1"/>
    </source>
</evidence>
<dbReference type="PANTHER" id="PTHR46300">
    <property type="entry name" value="P450, PUTATIVE (EUROFUNG)-RELATED-RELATED"/>
    <property type="match status" value="1"/>
</dbReference>
<keyword evidence="9" id="KW-1185">Reference proteome</keyword>
<evidence type="ECO:0000256" key="7">
    <source>
        <dbReference type="ARBA" id="ARBA00023033"/>
    </source>
</evidence>
<organism evidence="8 9">
    <name type="scientific">Gymnopus androsaceus JB14</name>
    <dbReference type="NCBI Taxonomy" id="1447944"/>
    <lineage>
        <taxon>Eukaryota</taxon>
        <taxon>Fungi</taxon>
        <taxon>Dikarya</taxon>
        <taxon>Basidiomycota</taxon>
        <taxon>Agaricomycotina</taxon>
        <taxon>Agaricomycetes</taxon>
        <taxon>Agaricomycetidae</taxon>
        <taxon>Agaricales</taxon>
        <taxon>Marasmiineae</taxon>
        <taxon>Omphalotaceae</taxon>
        <taxon>Gymnopus</taxon>
    </lineage>
</organism>
<evidence type="ECO:0000256" key="5">
    <source>
        <dbReference type="ARBA" id="ARBA00023002"/>
    </source>
</evidence>
<dbReference type="InterPro" id="IPR001128">
    <property type="entry name" value="Cyt_P450"/>
</dbReference>
<dbReference type="GO" id="GO:0004497">
    <property type="term" value="F:monooxygenase activity"/>
    <property type="evidence" value="ECO:0007669"/>
    <property type="project" value="UniProtKB-KW"/>
</dbReference>
<dbReference type="GO" id="GO:0016705">
    <property type="term" value="F:oxidoreductase activity, acting on paired donors, with incorporation or reduction of molecular oxygen"/>
    <property type="evidence" value="ECO:0007669"/>
    <property type="project" value="InterPro"/>
</dbReference>
<proteinExistence type="inferred from homology"/>
<accession>A0A6A4H6J5</accession>
<keyword evidence="4" id="KW-0479">Metal-binding</keyword>
<dbReference type="GO" id="GO:0020037">
    <property type="term" value="F:heme binding"/>
    <property type="evidence" value="ECO:0007669"/>
    <property type="project" value="InterPro"/>
</dbReference>
<dbReference type="Gene3D" id="1.10.630.10">
    <property type="entry name" value="Cytochrome P450"/>
    <property type="match status" value="1"/>
</dbReference>
<evidence type="ECO:0000313" key="9">
    <source>
        <dbReference type="Proteomes" id="UP000799118"/>
    </source>
</evidence>
<sequence>VIGKTQLPDFEDWDNLPYLEAMLKEKSLRWNPVLLLSLPHRSMSNNIHDGYLIPGGLTVVGNTWKILHDPKAYSDPFTFDPECFLPKDRKELAPNPSLYAFGFDRQ</sequence>
<comment type="cofactor">
    <cofactor evidence="1">
        <name>heme</name>
        <dbReference type="ChEBI" id="CHEBI:30413"/>
    </cofactor>
</comment>
<evidence type="ECO:0000256" key="2">
    <source>
        <dbReference type="ARBA" id="ARBA00010617"/>
    </source>
</evidence>
<dbReference type="InterPro" id="IPR050364">
    <property type="entry name" value="Cytochrome_P450_fung"/>
</dbReference>
<keyword evidence="6" id="KW-0408">Iron</keyword>
<dbReference type="Proteomes" id="UP000799118">
    <property type="component" value="Unassembled WGS sequence"/>
</dbReference>
<dbReference type="OrthoDB" id="3934656at2759"/>
<dbReference type="Pfam" id="PF00067">
    <property type="entry name" value="p450"/>
    <property type="match status" value="1"/>
</dbReference>
<evidence type="ECO:0000256" key="4">
    <source>
        <dbReference type="ARBA" id="ARBA00022723"/>
    </source>
</evidence>
<feature type="non-terminal residue" evidence="8">
    <location>
        <position position="1"/>
    </location>
</feature>
<dbReference type="EMBL" id="ML769583">
    <property type="protein sequence ID" value="KAE9392964.1"/>
    <property type="molecule type" value="Genomic_DNA"/>
</dbReference>
<evidence type="ECO:0000256" key="6">
    <source>
        <dbReference type="ARBA" id="ARBA00023004"/>
    </source>
</evidence>
<protein>
    <submittedName>
        <fullName evidence="8">Cytochrome P450</fullName>
    </submittedName>
</protein>
<gene>
    <name evidence="8" type="ORF">BT96DRAFT_829868</name>
</gene>
<dbReference type="AlphaFoldDB" id="A0A6A4H6J5"/>
<comment type="similarity">
    <text evidence="2">Belongs to the cytochrome P450 family.</text>
</comment>
<dbReference type="InterPro" id="IPR036396">
    <property type="entry name" value="Cyt_P450_sf"/>
</dbReference>
<keyword evidence="7" id="KW-0503">Monooxygenase</keyword>
<dbReference type="GO" id="GO:0005506">
    <property type="term" value="F:iron ion binding"/>
    <property type="evidence" value="ECO:0007669"/>
    <property type="project" value="InterPro"/>
</dbReference>
<evidence type="ECO:0000256" key="1">
    <source>
        <dbReference type="ARBA" id="ARBA00001971"/>
    </source>
</evidence>